<evidence type="ECO:0000313" key="2">
    <source>
        <dbReference type="EMBL" id="MFI7586567.1"/>
    </source>
</evidence>
<comment type="caution">
    <text evidence="2">The sequence shown here is derived from an EMBL/GenBank/DDBJ whole genome shotgun (WGS) entry which is preliminary data.</text>
</comment>
<dbReference type="EMBL" id="JBITLV010000001">
    <property type="protein sequence ID" value="MFI7586567.1"/>
    <property type="molecule type" value="Genomic_DNA"/>
</dbReference>
<organism evidence="2 3">
    <name type="scientific">Spongisporangium articulatum</name>
    <dbReference type="NCBI Taxonomy" id="3362603"/>
    <lineage>
        <taxon>Bacteria</taxon>
        <taxon>Bacillati</taxon>
        <taxon>Actinomycetota</taxon>
        <taxon>Actinomycetes</taxon>
        <taxon>Kineosporiales</taxon>
        <taxon>Kineosporiaceae</taxon>
        <taxon>Spongisporangium</taxon>
    </lineage>
</organism>
<gene>
    <name evidence="2" type="ORF">ACIB24_05775</name>
</gene>
<keyword evidence="3" id="KW-1185">Reference proteome</keyword>
<sequence length="209" mass="22390">MRRWLAAGALCALSLLIVAVAVARPTALERPSIAASAAVSPSPQAGCQELPVPPPVAMSTAMINNVPDLSKATIKSEAADGTHLKVIPMDRLSDSQRAERTKVIQRASKWSGGRSPIGAVSLVKATIDHYGQMRDVNSDVGPVKLFVKNKVIWAVQVGPMEAVVPLTRPGRYASASTPPSCYRYMAASLSFLYQENLRLFRTESLTHPG</sequence>
<name>A0ABW8AKP1_9ACTN</name>
<evidence type="ECO:0000313" key="3">
    <source>
        <dbReference type="Proteomes" id="UP001612915"/>
    </source>
</evidence>
<reference evidence="2 3" key="1">
    <citation type="submission" date="2024-10" db="EMBL/GenBank/DDBJ databases">
        <title>The Natural Products Discovery Center: Release of the First 8490 Sequenced Strains for Exploring Actinobacteria Biosynthetic Diversity.</title>
        <authorList>
            <person name="Kalkreuter E."/>
            <person name="Kautsar S.A."/>
            <person name="Yang D."/>
            <person name="Bader C.D."/>
            <person name="Teijaro C.N."/>
            <person name="Fluegel L."/>
            <person name="Davis C.M."/>
            <person name="Simpson J.R."/>
            <person name="Lauterbach L."/>
            <person name="Steele A.D."/>
            <person name="Gui C."/>
            <person name="Meng S."/>
            <person name="Li G."/>
            <person name="Viehrig K."/>
            <person name="Ye F."/>
            <person name="Su P."/>
            <person name="Kiefer A.F."/>
            <person name="Nichols A."/>
            <person name="Cepeda A.J."/>
            <person name="Yan W."/>
            <person name="Fan B."/>
            <person name="Jiang Y."/>
            <person name="Adhikari A."/>
            <person name="Zheng C.-J."/>
            <person name="Schuster L."/>
            <person name="Cowan T.M."/>
            <person name="Smanski M.J."/>
            <person name="Chevrette M.G."/>
            <person name="De Carvalho L.P.S."/>
            <person name="Shen B."/>
        </authorList>
    </citation>
    <scope>NUCLEOTIDE SEQUENCE [LARGE SCALE GENOMIC DNA]</scope>
    <source>
        <strain evidence="2 3">NPDC049639</strain>
    </source>
</reference>
<feature type="signal peptide" evidence="1">
    <location>
        <begin position="1"/>
        <end position="23"/>
    </location>
</feature>
<evidence type="ECO:0000256" key="1">
    <source>
        <dbReference type="SAM" id="SignalP"/>
    </source>
</evidence>
<keyword evidence="1" id="KW-0732">Signal</keyword>
<dbReference type="Proteomes" id="UP001612915">
    <property type="component" value="Unassembled WGS sequence"/>
</dbReference>
<protein>
    <submittedName>
        <fullName evidence="2">Uncharacterized protein</fullName>
    </submittedName>
</protein>
<feature type="chain" id="PRO_5046913844" evidence="1">
    <location>
        <begin position="24"/>
        <end position="209"/>
    </location>
</feature>
<proteinExistence type="predicted"/>
<accession>A0ABW8AKP1</accession>
<dbReference type="RefSeq" id="WP_398276435.1">
    <property type="nucleotide sequence ID" value="NZ_JBITLV010000001.1"/>
</dbReference>